<proteinExistence type="predicted"/>
<organism evidence="2 3">
    <name type="scientific">Marasmiellus scandens</name>
    <dbReference type="NCBI Taxonomy" id="2682957"/>
    <lineage>
        <taxon>Eukaryota</taxon>
        <taxon>Fungi</taxon>
        <taxon>Dikarya</taxon>
        <taxon>Basidiomycota</taxon>
        <taxon>Agaricomycotina</taxon>
        <taxon>Agaricomycetes</taxon>
        <taxon>Agaricomycetidae</taxon>
        <taxon>Agaricales</taxon>
        <taxon>Marasmiineae</taxon>
        <taxon>Omphalotaceae</taxon>
        <taxon>Marasmiellus</taxon>
    </lineage>
</organism>
<evidence type="ECO:0000313" key="2">
    <source>
        <dbReference type="EMBL" id="KAK7462978.1"/>
    </source>
</evidence>
<reference evidence="2 3" key="1">
    <citation type="submission" date="2024-01" db="EMBL/GenBank/DDBJ databases">
        <title>A draft genome for the cacao thread blight pathogen Marasmiellus scandens.</title>
        <authorList>
            <person name="Baruah I.K."/>
            <person name="Leung J."/>
            <person name="Bukari Y."/>
            <person name="Amoako-Attah I."/>
            <person name="Meinhardt L.W."/>
            <person name="Bailey B.A."/>
            <person name="Cohen S.P."/>
        </authorList>
    </citation>
    <scope>NUCLEOTIDE SEQUENCE [LARGE SCALE GENOMIC DNA]</scope>
    <source>
        <strain evidence="2 3">GH-19</strain>
    </source>
</reference>
<name>A0ABR1JPI3_9AGAR</name>
<evidence type="ECO:0000256" key="1">
    <source>
        <dbReference type="SAM" id="MobiDB-lite"/>
    </source>
</evidence>
<keyword evidence="3" id="KW-1185">Reference proteome</keyword>
<dbReference type="Proteomes" id="UP001498398">
    <property type="component" value="Unassembled WGS sequence"/>
</dbReference>
<comment type="caution">
    <text evidence="2">The sequence shown here is derived from an EMBL/GenBank/DDBJ whole genome shotgun (WGS) entry which is preliminary data.</text>
</comment>
<sequence length="206" mass="21902">MSPSTTVSTPAQDSGSAATRPKSPSTVQPRNSSPQPPPPNQLAASRPSSSGKRPQSSGSSAGKKPDSSSKKPNQPPSLPPAVLLTQRTERSINEIAGEAFPPFDHQGLIVGPFTEETSRDASFEQELGILLLDAILETHAWAASRPKYESQMTVQKLEQKIGDVIEVEKEQGMLSPTARPTLVPRPSSSSVLAMTQSLPAILFGMH</sequence>
<evidence type="ECO:0000313" key="3">
    <source>
        <dbReference type="Proteomes" id="UP001498398"/>
    </source>
</evidence>
<feature type="region of interest" description="Disordered" evidence="1">
    <location>
        <begin position="1"/>
        <end position="81"/>
    </location>
</feature>
<accession>A0ABR1JPI3</accession>
<protein>
    <submittedName>
        <fullName evidence="2">Uncharacterized protein</fullName>
    </submittedName>
</protein>
<feature type="compositionally biased region" description="Polar residues" evidence="1">
    <location>
        <begin position="1"/>
        <end position="27"/>
    </location>
</feature>
<feature type="compositionally biased region" description="Low complexity" evidence="1">
    <location>
        <begin position="45"/>
        <end position="60"/>
    </location>
</feature>
<dbReference type="EMBL" id="JBANRG010000010">
    <property type="protein sequence ID" value="KAK7462978.1"/>
    <property type="molecule type" value="Genomic_DNA"/>
</dbReference>
<gene>
    <name evidence="2" type="ORF">VKT23_007559</name>
</gene>